<dbReference type="GO" id="GO:0005524">
    <property type="term" value="F:ATP binding"/>
    <property type="evidence" value="ECO:0007669"/>
    <property type="project" value="UniProtKB-KW"/>
</dbReference>
<feature type="domain" description="Terminase large subunit gp17-like C-terminal" evidence="5">
    <location>
        <begin position="237"/>
        <end position="388"/>
    </location>
</feature>
<keyword evidence="3" id="KW-0067">ATP-binding</keyword>
<dbReference type="NCBIfam" id="TIGR01547">
    <property type="entry name" value="phage_term_2"/>
    <property type="match status" value="1"/>
</dbReference>
<gene>
    <name evidence="6" type="ORF">UFOVP88_10</name>
</gene>
<dbReference type="Gene3D" id="3.30.420.280">
    <property type="match status" value="1"/>
</dbReference>
<evidence type="ECO:0000256" key="3">
    <source>
        <dbReference type="ARBA" id="ARBA00022840"/>
    </source>
</evidence>
<evidence type="ECO:0000256" key="2">
    <source>
        <dbReference type="ARBA" id="ARBA00022741"/>
    </source>
</evidence>
<evidence type="ECO:0000313" key="6">
    <source>
        <dbReference type="EMBL" id="CAB4126334.1"/>
    </source>
</evidence>
<evidence type="ECO:0000256" key="1">
    <source>
        <dbReference type="ARBA" id="ARBA00022612"/>
    </source>
</evidence>
<dbReference type="Gene3D" id="3.40.50.300">
    <property type="entry name" value="P-loop containing nucleotide triphosphate hydrolases"/>
    <property type="match status" value="1"/>
</dbReference>
<organism evidence="6">
    <name type="scientific">uncultured Caudovirales phage</name>
    <dbReference type="NCBI Taxonomy" id="2100421"/>
    <lineage>
        <taxon>Viruses</taxon>
        <taxon>Duplodnaviria</taxon>
        <taxon>Heunggongvirae</taxon>
        <taxon>Uroviricota</taxon>
        <taxon>Caudoviricetes</taxon>
        <taxon>Peduoviridae</taxon>
        <taxon>Maltschvirus</taxon>
        <taxon>Maltschvirus maltsch</taxon>
    </lineage>
</organism>
<accession>A0A6J5KV92</accession>
<keyword evidence="4" id="KW-0231">Viral genome packaging</keyword>
<proteinExistence type="predicted"/>
<dbReference type="Pfam" id="PF17289">
    <property type="entry name" value="Terminase_6C"/>
    <property type="match status" value="1"/>
</dbReference>
<evidence type="ECO:0000256" key="4">
    <source>
        <dbReference type="ARBA" id="ARBA00023219"/>
    </source>
</evidence>
<keyword evidence="1" id="KW-1188">Viral release from host cell</keyword>
<dbReference type="InterPro" id="IPR035421">
    <property type="entry name" value="Terminase_6C"/>
</dbReference>
<protein>
    <submittedName>
        <fullName evidence="6">XtmB Phage terminase large subunit</fullName>
    </submittedName>
</protein>
<dbReference type="InterPro" id="IPR052380">
    <property type="entry name" value="Viral_DNA_packaging_terminase"/>
</dbReference>
<reference evidence="6" key="1">
    <citation type="submission" date="2020-04" db="EMBL/GenBank/DDBJ databases">
        <authorList>
            <person name="Chiriac C."/>
            <person name="Salcher M."/>
            <person name="Ghai R."/>
            <person name="Kavagutti S V."/>
        </authorList>
    </citation>
    <scope>NUCLEOTIDE SEQUENCE</scope>
</reference>
<name>A0A6J5KV92_9CAUD</name>
<dbReference type="InterPro" id="IPR006437">
    <property type="entry name" value="Phage_terminase_lsu"/>
</dbReference>
<evidence type="ECO:0000259" key="5">
    <source>
        <dbReference type="Pfam" id="PF17289"/>
    </source>
</evidence>
<keyword evidence="2" id="KW-0547">Nucleotide-binding</keyword>
<dbReference type="PANTHER" id="PTHR39184:SF1">
    <property type="entry name" value="PBSX PHAGE TERMINASE LARGE SUBUNIT"/>
    <property type="match status" value="1"/>
</dbReference>
<dbReference type="PANTHER" id="PTHR39184">
    <property type="match status" value="1"/>
</dbReference>
<dbReference type="EMBL" id="LR796195">
    <property type="protein sequence ID" value="CAB4126334.1"/>
    <property type="molecule type" value="Genomic_DNA"/>
</dbReference>
<dbReference type="InterPro" id="IPR027417">
    <property type="entry name" value="P-loop_NTPase"/>
</dbReference>
<dbReference type="Pfam" id="PF03237">
    <property type="entry name" value="Terminase_6N"/>
    <property type="match status" value="1"/>
</dbReference>
<sequence length="434" mass="50301">MSGLKSISNKQLKSFQESDAKINIWEGSVRSGKTYISLWRFIHELIKGPEGEYVMISRTYDSFKRNILPQLARMIGSDAKYYSGKREMQIWGKTIFIVGADDERAETKIRGSTFSGAYVDEATIIPESVFKMLISRCAMGGARIFATTNPDSPFHWLKRDYLDGNPDVKSWQFGLEDNPKLTELEREYLKRQYKGVWFQRFILGLWVQAEGSVYDCFDDKIHCIDYCAHNPQYRILGVDYGSHNPCAFVLLNINMNKFPNITVEDEYYFDSKVHQRQKTDSEYADDLIAFIRDRSVRNIYIDPSALSFKLELARQGVQNLYEAENEVLDGIRFVSKYLNNGTLKITKNCKNLIKEFHSYVWDSRSAKNGIDKPAKDNDHALDALRYALYTHFFNKNNSSPNPQDWDRYWRDAQGMNPEFPGPFNQPINGAPIHF</sequence>